<keyword evidence="4 5" id="KW-0472">Membrane</keyword>
<evidence type="ECO:0000256" key="1">
    <source>
        <dbReference type="ARBA" id="ARBA00004370"/>
    </source>
</evidence>
<protein>
    <submittedName>
        <fullName evidence="7">Sterol desaturase family protein</fullName>
    </submittedName>
</protein>
<accession>A0ABR8CAQ3</accession>
<proteinExistence type="predicted"/>
<dbReference type="Proteomes" id="UP000618445">
    <property type="component" value="Unassembled WGS sequence"/>
</dbReference>
<evidence type="ECO:0000259" key="6">
    <source>
        <dbReference type="Pfam" id="PF04116"/>
    </source>
</evidence>
<keyword evidence="8" id="KW-1185">Reference proteome</keyword>
<feature type="domain" description="Fatty acid hydroxylase" evidence="6">
    <location>
        <begin position="130"/>
        <end position="249"/>
    </location>
</feature>
<dbReference type="InterPro" id="IPR050307">
    <property type="entry name" value="Sterol_Desaturase_Related"/>
</dbReference>
<evidence type="ECO:0000313" key="7">
    <source>
        <dbReference type="EMBL" id="MBD2316771.1"/>
    </source>
</evidence>
<dbReference type="EMBL" id="JACJQY010000009">
    <property type="protein sequence ID" value="MBD2316771.1"/>
    <property type="molecule type" value="Genomic_DNA"/>
</dbReference>
<evidence type="ECO:0000256" key="5">
    <source>
        <dbReference type="SAM" id="Phobius"/>
    </source>
</evidence>
<dbReference type="RefSeq" id="WP_190577657.1">
    <property type="nucleotide sequence ID" value="NZ_CAWPQU010000089.1"/>
</dbReference>
<sequence length="267" mass="31115">MRKTLGFLPEIEFFIKIAVICTLLQQLFYLFLKDIKIPFEFQVLMYYMVGSISFYGIGFLIEKCLKKNEIWRDKLNIRVVKVKGQDFPNFTLKGIALGELKSLIAAFIILSLAPEVHRGNSLSLNFVWFLMRIVVADFCFYISHYILHKYFLKIHLKHHEFRDSSSFVASHKSLSEYIITTITDLLPVFIFGCDLSQICAWTIVGNFYNLEGHSSLSIFFVSSDFHDRHHTCFKGNYGIQGFWDRIFGTLANNTRKQGILFPTNYLH</sequence>
<feature type="transmembrane region" description="Helical" evidence="5">
    <location>
        <begin position="90"/>
        <end position="114"/>
    </location>
</feature>
<reference evidence="7 8" key="1">
    <citation type="journal article" date="2020" name="ISME J.">
        <title>Comparative genomics reveals insights into cyanobacterial evolution and habitat adaptation.</title>
        <authorList>
            <person name="Chen M.Y."/>
            <person name="Teng W.K."/>
            <person name="Zhao L."/>
            <person name="Hu C.X."/>
            <person name="Zhou Y.K."/>
            <person name="Han B.P."/>
            <person name="Song L.R."/>
            <person name="Shu W.S."/>
        </authorList>
    </citation>
    <scope>NUCLEOTIDE SEQUENCE [LARGE SCALE GENOMIC DNA]</scope>
    <source>
        <strain evidence="7 8">FACHB-1050</strain>
    </source>
</reference>
<feature type="transmembrane region" description="Helical" evidence="5">
    <location>
        <begin position="126"/>
        <end position="147"/>
    </location>
</feature>
<feature type="transmembrane region" description="Helical" evidence="5">
    <location>
        <begin position="12"/>
        <end position="32"/>
    </location>
</feature>
<keyword evidence="2 5" id="KW-0812">Transmembrane</keyword>
<gene>
    <name evidence="7" type="ORF">H6G05_07910</name>
</gene>
<dbReference type="Pfam" id="PF04116">
    <property type="entry name" value="FA_hydroxylase"/>
    <property type="match status" value="1"/>
</dbReference>
<name>A0ABR8CAQ3_9CYAN</name>
<evidence type="ECO:0000256" key="2">
    <source>
        <dbReference type="ARBA" id="ARBA00022692"/>
    </source>
</evidence>
<evidence type="ECO:0000256" key="4">
    <source>
        <dbReference type="ARBA" id="ARBA00023136"/>
    </source>
</evidence>
<evidence type="ECO:0000313" key="8">
    <source>
        <dbReference type="Proteomes" id="UP000618445"/>
    </source>
</evidence>
<organism evidence="7 8">
    <name type="scientific">Phormidium tenue FACHB-1050</name>
    <dbReference type="NCBI Taxonomy" id="2692857"/>
    <lineage>
        <taxon>Bacteria</taxon>
        <taxon>Bacillati</taxon>
        <taxon>Cyanobacteriota</taxon>
        <taxon>Cyanophyceae</taxon>
        <taxon>Oscillatoriophycideae</taxon>
        <taxon>Oscillatoriales</taxon>
        <taxon>Oscillatoriaceae</taxon>
        <taxon>Phormidium</taxon>
    </lineage>
</organism>
<dbReference type="PANTHER" id="PTHR11863">
    <property type="entry name" value="STEROL DESATURASE"/>
    <property type="match status" value="1"/>
</dbReference>
<feature type="transmembrane region" description="Helical" evidence="5">
    <location>
        <begin position="44"/>
        <end position="65"/>
    </location>
</feature>
<dbReference type="InterPro" id="IPR006694">
    <property type="entry name" value="Fatty_acid_hydroxylase"/>
</dbReference>
<keyword evidence="3 5" id="KW-1133">Transmembrane helix</keyword>
<comment type="caution">
    <text evidence="7">The sequence shown here is derived from an EMBL/GenBank/DDBJ whole genome shotgun (WGS) entry which is preliminary data.</text>
</comment>
<evidence type="ECO:0000256" key="3">
    <source>
        <dbReference type="ARBA" id="ARBA00022989"/>
    </source>
</evidence>
<comment type="subcellular location">
    <subcellularLocation>
        <location evidence="1">Membrane</location>
    </subcellularLocation>
</comment>